<evidence type="ECO:0000256" key="5">
    <source>
        <dbReference type="ARBA" id="ARBA00023136"/>
    </source>
</evidence>
<dbReference type="Proteomes" id="UP000596742">
    <property type="component" value="Unassembled WGS sequence"/>
</dbReference>
<dbReference type="Pfam" id="PF00209">
    <property type="entry name" value="SNF"/>
    <property type="match status" value="1"/>
</dbReference>
<feature type="transmembrane region" description="Helical" evidence="9">
    <location>
        <begin position="233"/>
        <end position="255"/>
    </location>
</feature>
<feature type="domain" description="C-type lectin" evidence="10">
    <location>
        <begin position="880"/>
        <end position="990"/>
    </location>
</feature>
<feature type="disulfide bond" evidence="7">
    <location>
        <begin position="107"/>
        <end position="116"/>
    </location>
</feature>
<dbReference type="Gene3D" id="3.10.100.10">
    <property type="entry name" value="Mannose-Binding Protein A, subunit A"/>
    <property type="match status" value="2"/>
</dbReference>
<evidence type="ECO:0000313" key="12">
    <source>
        <dbReference type="Proteomes" id="UP000596742"/>
    </source>
</evidence>
<dbReference type="SUPFAM" id="SSF161070">
    <property type="entry name" value="SNF-like"/>
    <property type="match status" value="1"/>
</dbReference>
<keyword evidence="12" id="KW-1185">Reference proteome</keyword>
<dbReference type="CDD" id="cd00037">
    <property type="entry name" value="CLECT"/>
    <property type="match status" value="1"/>
</dbReference>
<reference evidence="11" key="1">
    <citation type="submission" date="2018-11" db="EMBL/GenBank/DDBJ databases">
        <authorList>
            <person name="Alioto T."/>
            <person name="Alioto T."/>
        </authorList>
    </citation>
    <scope>NUCLEOTIDE SEQUENCE</scope>
</reference>
<feature type="binding site" evidence="6">
    <location>
        <position position="244"/>
    </location>
    <ligand>
        <name>Na(+)</name>
        <dbReference type="ChEBI" id="CHEBI:29101"/>
        <label>1</label>
    </ligand>
</feature>
<evidence type="ECO:0000256" key="7">
    <source>
        <dbReference type="PIRSR" id="PIRSR600175-2"/>
    </source>
</evidence>
<dbReference type="GO" id="GO:0005335">
    <property type="term" value="F:serotonin:sodium:chloride symporter activity"/>
    <property type="evidence" value="ECO:0007669"/>
    <property type="project" value="TreeGrafter"/>
</dbReference>
<feature type="transmembrane region" description="Helical" evidence="9">
    <location>
        <begin position="161"/>
        <end position="178"/>
    </location>
</feature>
<keyword evidence="6" id="KW-0915">Sodium</keyword>
<dbReference type="PROSITE" id="PS50267">
    <property type="entry name" value="NA_NEUROTRAN_SYMP_3"/>
    <property type="match status" value="1"/>
</dbReference>
<dbReference type="GO" id="GO:0006865">
    <property type="term" value="P:amino acid transport"/>
    <property type="evidence" value="ECO:0007669"/>
    <property type="project" value="TreeGrafter"/>
</dbReference>
<dbReference type="Pfam" id="PF00059">
    <property type="entry name" value="Lectin_C"/>
    <property type="match status" value="1"/>
</dbReference>
<sequence length="1097" mass="124080">SPIFNFVDASRNIDMMIMFVFGAFLIPYFFMLIFLGLPLFYMELALGQYQRCGAISIWNRLCPMFTGLGYGICFVATFVGMYYNTVIAWAVYYLFASFRSEVPWSHCNNTWNTADCVSVVDGYNVSHVTNNSMLAATEFYLFRVLEDQKAYGIEKVGSPKWQMVLCLIAVFVIVYFSLWKGIKSSGKAVWVTATVPYVVLLILLVRGCTLPGAKDGIIYYLRPQWDKLLKVEVWLDAASQIFFSLGPGFGTLLALSSYNKFHNNCYVDALATAIINCFTSILAGFVVFSVLGYMAHITQKDIDKVAMEGPGLVFMVYPEALATLDGSVFWSILFFVMLITLGMDSTFGGLEAVITAIMDSFKVVKGRREWLVLGVIIYCFLGSLPSTTNGGQYIVSLLDRHAAPIPLICICFCEAIAVNWFYGVQHFSDDIQTMLGFQPGIFWKICWAFICPICLIVLFILSIYYYDGIELNGYVYPQWSLAIGWTISSISLICIPIYIIYLLIVTPGTFKQKILRMIRPSSIPSHIEQDKSRHLYDNTGRYRKNNFSIYTNKVFLTSSSYAASERRDKCSGRSNSLPYLDWRKFVLHILSCGCYDLIVTKTIEIITCTLFFFCKLLIVHKSSVCQTLSGKGPLCLSCNKVVQPRDCNHVTACGEHEKCYVQREITDSGIAWYSVGCSDAQGRFTSFEQRLRLLKIDILGGQRCAVPIGIGKRQNGDLCNRKGCGSPERLPIEGILCYDCQQQAAPDMCDDITLCGPDKNCYLEQIQIGSDHLFSTKCIQKSTCTSSSSTARCCGTELCNDHFLVNATTHFANQTTHPAATTTSTPTQTTHPVATTTSTPTRTTHPVATTTSTPTQTQTSQSLTTTTGIRCPNHWHYHESSKYCYLENESVMTLIDARETCKRYGQHLPIIENLNEQDFIKSIMEPMHVTIWLDGTDITNEGKWVWYTTGQPIGYFNWSPGQPDHYFGVHRENCMDYGPEYNMQWNDAPCHNNSRKHNVLCEGGIGRMRMNLCNKTTIEKLYKQRFQEMIHAQEDPMIFEFRFQHWAPGEPNDGTEHCLEVVARTQWRWNDGHCEQTGRVNKLVCERYELTTQTVIG</sequence>
<feature type="transmembrane region" description="Helical" evidence="9">
    <location>
        <begin position="445"/>
        <end position="466"/>
    </location>
</feature>
<comment type="subcellular location">
    <subcellularLocation>
        <location evidence="1">Membrane</location>
        <topology evidence="1">Multi-pass membrane protein</topology>
    </subcellularLocation>
</comment>
<dbReference type="GO" id="GO:0051378">
    <property type="term" value="F:serotonin binding"/>
    <property type="evidence" value="ECO:0007669"/>
    <property type="project" value="TreeGrafter"/>
</dbReference>
<dbReference type="PANTHER" id="PTHR11616:SF279">
    <property type="entry name" value="SODIUM-DEPENDENT SEROTONIN TRANSPORTER"/>
    <property type="match status" value="1"/>
</dbReference>
<dbReference type="InterPro" id="IPR016186">
    <property type="entry name" value="C-type_lectin-like/link_sf"/>
</dbReference>
<keyword evidence="6" id="KW-0479">Metal-binding</keyword>
<dbReference type="OrthoDB" id="6581954at2759"/>
<feature type="transmembrane region" description="Helical" evidence="9">
    <location>
        <begin position="68"/>
        <end position="95"/>
    </location>
</feature>
<feature type="transmembrane region" description="Helical" evidence="9">
    <location>
        <begin position="328"/>
        <end position="358"/>
    </location>
</feature>
<evidence type="ECO:0000256" key="6">
    <source>
        <dbReference type="PIRSR" id="PIRSR600175-1"/>
    </source>
</evidence>
<evidence type="ECO:0000256" key="2">
    <source>
        <dbReference type="ARBA" id="ARBA00022448"/>
    </source>
</evidence>
<dbReference type="InterPro" id="IPR037272">
    <property type="entry name" value="SNS_sf"/>
</dbReference>
<feature type="transmembrane region" description="Helical" evidence="9">
    <location>
        <begin position="370"/>
        <end position="388"/>
    </location>
</feature>
<protein>
    <recommendedName>
        <fullName evidence="10">C-type lectin domain-containing protein</fullName>
    </recommendedName>
</protein>
<evidence type="ECO:0000256" key="1">
    <source>
        <dbReference type="ARBA" id="ARBA00004141"/>
    </source>
</evidence>
<feature type="binding site" evidence="6">
    <location>
        <position position="276"/>
    </location>
    <ligand>
        <name>Na(+)</name>
        <dbReference type="ChEBI" id="CHEBI:29101"/>
        <label>1</label>
    </ligand>
</feature>
<keyword evidence="3 9" id="KW-0812">Transmembrane</keyword>
<gene>
    <name evidence="11" type="ORF">MGAL_10B092215A</name>
</gene>
<evidence type="ECO:0000259" key="10">
    <source>
        <dbReference type="PROSITE" id="PS50041"/>
    </source>
</evidence>
<evidence type="ECO:0000256" key="4">
    <source>
        <dbReference type="ARBA" id="ARBA00022989"/>
    </source>
</evidence>
<dbReference type="AlphaFoldDB" id="A0A8B6HK64"/>
<name>A0A8B6HK64_MYTGA</name>
<feature type="non-terminal residue" evidence="11">
    <location>
        <position position="1097"/>
    </location>
</feature>
<evidence type="ECO:0000256" key="3">
    <source>
        <dbReference type="ARBA" id="ARBA00022692"/>
    </source>
</evidence>
<feature type="binding site" evidence="6">
    <location>
        <position position="341"/>
    </location>
    <ligand>
        <name>Na(+)</name>
        <dbReference type="ChEBI" id="CHEBI:29101"/>
        <label>1</label>
    </ligand>
</feature>
<keyword evidence="4 9" id="KW-1133">Transmembrane helix</keyword>
<dbReference type="PRINTS" id="PR00176">
    <property type="entry name" value="NANEUSMPORT"/>
</dbReference>
<dbReference type="PROSITE" id="PS50041">
    <property type="entry name" value="C_TYPE_LECTIN_2"/>
    <property type="match status" value="1"/>
</dbReference>
<feature type="transmembrane region" description="Helical" evidence="9">
    <location>
        <begin position="190"/>
        <end position="213"/>
    </location>
</feature>
<accession>A0A8B6HK64</accession>
<dbReference type="SUPFAM" id="SSF56436">
    <property type="entry name" value="C-type lectin-like"/>
    <property type="match status" value="2"/>
</dbReference>
<comment type="caution">
    <text evidence="11">The sequence shown here is derived from an EMBL/GenBank/DDBJ whole genome shotgun (WGS) entry which is preliminary data.</text>
</comment>
<feature type="region of interest" description="Disordered" evidence="8">
    <location>
        <begin position="816"/>
        <end position="863"/>
    </location>
</feature>
<dbReference type="GO" id="GO:0046872">
    <property type="term" value="F:metal ion binding"/>
    <property type="evidence" value="ECO:0007669"/>
    <property type="project" value="UniProtKB-KW"/>
</dbReference>
<feature type="transmembrane region" description="Helical" evidence="9">
    <location>
        <begin position="15"/>
        <end position="41"/>
    </location>
</feature>
<keyword evidence="2" id="KW-0813">Transport</keyword>
<feature type="binding site" evidence="6">
    <location>
        <position position="345"/>
    </location>
    <ligand>
        <name>Na(+)</name>
        <dbReference type="ChEBI" id="CHEBI:29101"/>
        <label>1</label>
    </ligand>
</feature>
<feature type="transmembrane region" description="Helical" evidence="9">
    <location>
        <begin position="486"/>
        <end position="510"/>
    </location>
</feature>
<dbReference type="EMBL" id="UYJE01010201">
    <property type="protein sequence ID" value="VDI80716.1"/>
    <property type="molecule type" value="Genomic_DNA"/>
</dbReference>
<feature type="binding site" evidence="6">
    <location>
        <position position="344"/>
    </location>
    <ligand>
        <name>Na(+)</name>
        <dbReference type="ChEBI" id="CHEBI:29101"/>
        <label>1</label>
    </ligand>
</feature>
<dbReference type="SMART" id="SM00034">
    <property type="entry name" value="CLECT"/>
    <property type="match status" value="1"/>
</dbReference>
<evidence type="ECO:0000256" key="8">
    <source>
        <dbReference type="SAM" id="MobiDB-lite"/>
    </source>
</evidence>
<keyword evidence="5 9" id="KW-0472">Membrane</keyword>
<dbReference type="PANTHER" id="PTHR11616">
    <property type="entry name" value="SODIUM/CHLORIDE DEPENDENT TRANSPORTER"/>
    <property type="match status" value="1"/>
</dbReference>
<evidence type="ECO:0000256" key="9">
    <source>
        <dbReference type="SAM" id="Phobius"/>
    </source>
</evidence>
<organism evidence="11 12">
    <name type="scientific">Mytilus galloprovincialis</name>
    <name type="common">Mediterranean mussel</name>
    <dbReference type="NCBI Taxonomy" id="29158"/>
    <lineage>
        <taxon>Eukaryota</taxon>
        <taxon>Metazoa</taxon>
        <taxon>Spiralia</taxon>
        <taxon>Lophotrochozoa</taxon>
        <taxon>Mollusca</taxon>
        <taxon>Bivalvia</taxon>
        <taxon>Autobranchia</taxon>
        <taxon>Pteriomorphia</taxon>
        <taxon>Mytilida</taxon>
        <taxon>Mytiloidea</taxon>
        <taxon>Mytilidae</taxon>
        <taxon>Mytilinae</taxon>
        <taxon>Mytilus</taxon>
    </lineage>
</organism>
<dbReference type="GO" id="GO:0098793">
    <property type="term" value="C:presynapse"/>
    <property type="evidence" value="ECO:0007669"/>
    <property type="project" value="GOC"/>
</dbReference>
<dbReference type="InterPro" id="IPR016187">
    <property type="entry name" value="CTDL_fold"/>
</dbReference>
<evidence type="ECO:0000313" key="11">
    <source>
        <dbReference type="EMBL" id="VDI80716.1"/>
    </source>
</evidence>
<dbReference type="InterPro" id="IPR001304">
    <property type="entry name" value="C-type_lectin-like"/>
</dbReference>
<dbReference type="InterPro" id="IPR000175">
    <property type="entry name" value="Na/ntran_symport"/>
</dbReference>
<feature type="transmembrane region" description="Helical" evidence="9">
    <location>
        <begin position="403"/>
        <end position="424"/>
    </location>
</feature>
<proteinExistence type="predicted"/>
<dbReference type="GO" id="GO:0043005">
    <property type="term" value="C:neuron projection"/>
    <property type="evidence" value="ECO:0007669"/>
    <property type="project" value="TreeGrafter"/>
</dbReference>
<feature type="transmembrane region" description="Helical" evidence="9">
    <location>
        <begin position="267"/>
        <end position="295"/>
    </location>
</feature>
<dbReference type="GO" id="GO:0005886">
    <property type="term" value="C:plasma membrane"/>
    <property type="evidence" value="ECO:0007669"/>
    <property type="project" value="TreeGrafter"/>
</dbReference>
<keyword evidence="7" id="KW-1015">Disulfide bond</keyword>